<feature type="compositionally biased region" description="Basic residues" evidence="1">
    <location>
        <begin position="1"/>
        <end position="10"/>
    </location>
</feature>
<name>A0A2R8B5U1_9RHOB</name>
<evidence type="ECO:0000313" key="3">
    <source>
        <dbReference type="Proteomes" id="UP000244924"/>
    </source>
</evidence>
<accession>A0A2R8B5U1</accession>
<reference evidence="2 3" key="1">
    <citation type="submission" date="2018-03" db="EMBL/GenBank/DDBJ databases">
        <authorList>
            <person name="Keele B.F."/>
        </authorList>
    </citation>
    <scope>NUCLEOTIDE SEQUENCE [LARGE SCALE GENOMIC DNA]</scope>
    <source>
        <strain evidence="2 3">CECT 8626</strain>
    </source>
</reference>
<feature type="region of interest" description="Disordered" evidence="1">
    <location>
        <begin position="1"/>
        <end position="27"/>
    </location>
</feature>
<gene>
    <name evidence="2" type="ORF">DEA8626_01431</name>
</gene>
<sequence>MCAVRPRHLGKGALPPPVASPSSAAPSGIEPFRAACGVPACSSEQTVRDQFVSFSICTPQPIFFEGLRRPGRGRSLSPHHTAKREQRVRNTRRPRRGSGPHRPGFSHPGPRPKGDFALPLETHRPKSLRALWKPDEGMPIPFKPRPPFRWWTTSREAPCTANGERSVSEQYGAQRQRKKTAQDHAQRAVQ</sequence>
<dbReference type="Proteomes" id="UP000244924">
    <property type="component" value="Unassembled WGS sequence"/>
</dbReference>
<protein>
    <submittedName>
        <fullName evidence="2">Uncharacterized protein</fullName>
    </submittedName>
</protein>
<keyword evidence="3" id="KW-1185">Reference proteome</keyword>
<organism evidence="2 3">
    <name type="scientific">Albidovulum aquaemixtae</name>
    <dbReference type="NCBI Taxonomy" id="1542388"/>
    <lineage>
        <taxon>Bacteria</taxon>
        <taxon>Pseudomonadati</taxon>
        <taxon>Pseudomonadota</taxon>
        <taxon>Alphaproteobacteria</taxon>
        <taxon>Rhodobacterales</taxon>
        <taxon>Paracoccaceae</taxon>
        <taxon>Albidovulum</taxon>
    </lineage>
</organism>
<feature type="region of interest" description="Disordered" evidence="1">
    <location>
        <begin position="135"/>
        <end position="190"/>
    </location>
</feature>
<proteinExistence type="predicted"/>
<feature type="region of interest" description="Disordered" evidence="1">
    <location>
        <begin position="67"/>
        <end position="119"/>
    </location>
</feature>
<dbReference type="EMBL" id="OMOQ01000001">
    <property type="protein sequence ID" value="SPH17903.1"/>
    <property type="molecule type" value="Genomic_DNA"/>
</dbReference>
<dbReference type="AlphaFoldDB" id="A0A2R8B5U1"/>
<evidence type="ECO:0000313" key="2">
    <source>
        <dbReference type="EMBL" id="SPH17903.1"/>
    </source>
</evidence>
<evidence type="ECO:0000256" key="1">
    <source>
        <dbReference type="SAM" id="MobiDB-lite"/>
    </source>
</evidence>
<feature type="compositionally biased region" description="Polar residues" evidence="1">
    <location>
        <begin position="163"/>
        <end position="173"/>
    </location>
</feature>
<feature type="compositionally biased region" description="Basic residues" evidence="1">
    <location>
        <begin position="89"/>
        <end position="99"/>
    </location>
</feature>
<feature type="compositionally biased region" description="Basic and acidic residues" evidence="1">
    <location>
        <begin position="180"/>
        <end position="190"/>
    </location>
</feature>